<reference evidence="2 3" key="1">
    <citation type="submission" date="2018-10" db="EMBL/GenBank/DDBJ databases">
        <title>Genome assembly for a Yunnan-Guizhou Plateau 3E fish, Anabarilius grahami (Regan), and its evolutionary and genetic applications.</title>
        <authorList>
            <person name="Jiang W."/>
        </authorList>
    </citation>
    <scope>NUCLEOTIDE SEQUENCE [LARGE SCALE GENOMIC DNA]</scope>
    <source>
        <strain evidence="2">AG-KIZ</strain>
        <tissue evidence="2">Muscle</tissue>
    </source>
</reference>
<gene>
    <name evidence="2" type="ORF">DPX16_8751</name>
</gene>
<feature type="compositionally biased region" description="Low complexity" evidence="1">
    <location>
        <begin position="181"/>
        <end position="191"/>
    </location>
</feature>
<dbReference type="OrthoDB" id="10057688at2759"/>
<proteinExistence type="predicted"/>
<dbReference type="Proteomes" id="UP000281406">
    <property type="component" value="Unassembled WGS sequence"/>
</dbReference>
<evidence type="ECO:0000313" key="3">
    <source>
        <dbReference type="Proteomes" id="UP000281406"/>
    </source>
</evidence>
<accession>A0A3N0YDM2</accession>
<keyword evidence="3" id="KW-1185">Reference proteome</keyword>
<evidence type="ECO:0000256" key="1">
    <source>
        <dbReference type="SAM" id="MobiDB-lite"/>
    </source>
</evidence>
<dbReference type="EMBL" id="RJVU01046259">
    <property type="protein sequence ID" value="ROL44329.1"/>
    <property type="molecule type" value="Genomic_DNA"/>
</dbReference>
<comment type="caution">
    <text evidence="2">The sequence shown here is derived from an EMBL/GenBank/DDBJ whole genome shotgun (WGS) entry which is preliminary data.</text>
</comment>
<name>A0A3N0YDM2_ANAGA</name>
<organism evidence="2 3">
    <name type="scientific">Anabarilius grahami</name>
    <name type="common">Kanglang fish</name>
    <name type="synonym">Barilius grahami</name>
    <dbReference type="NCBI Taxonomy" id="495550"/>
    <lineage>
        <taxon>Eukaryota</taxon>
        <taxon>Metazoa</taxon>
        <taxon>Chordata</taxon>
        <taxon>Craniata</taxon>
        <taxon>Vertebrata</taxon>
        <taxon>Euteleostomi</taxon>
        <taxon>Actinopterygii</taxon>
        <taxon>Neopterygii</taxon>
        <taxon>Teleostei</taxon>
        <taxon>Ostariophysi</taxon>
        <taxon>Cypriniformes</taxon>
        <taxon>Xenocyprididae</taxon>
        <taxon>Xenocypridinae</taxon>
        <taxon>Xenocypridinae incertae sedis</taxon>
        <taxon>Anabarilius</taxon>
    </lineage>
</organism>
<feature type="region of interest" description="Disordered" evidence="1">
    <location>
        <begin position="181"/>
        <end position="221"/>
    </location>
</feature>
<dbReference type="AlphaFoldDB" id="A0A3N0YDM2"/>
<evidence type="ECO:0000313" key="2">
    <source>
        <dbReference type="EMBL" id="ROL44329.1"/>
    </source>
</evidence>
<protein>
    <submittedName>
        <fullName evidence="2">Uncharacterized protein</fullName>
    </submittedName>
</protein>
<sequence>MVLAVHQREREGGDTTQSAVMGNKDAFLRYAGLFPDMVAAISECRVREGTGTPAQEDQVLVGFGNFATISFKDLYDATDRDRKGFIKWVRKQTARPGLFPDMVAAISERRVREGTGTPAQEDQVLVGFGNFAAISFKDLYEATDRDRKGFVKWVRKQTARPVATSSSASAEEPSDEDLLAAAAHVDVPADATRPPSQPEPLPSATRAAASEQRPLPTEDLLLPEGWRQTLPKEQHLWVSKALFTRDKSY</sequence>